<gene>
    <name evidence="2" type="ORF">NLI96_g138</name>
</gene>
<dbReference type="InterPro" id="IPR002347">
    <property type="entry name" value="SDR_fam"/>
</dbReference>
<dbReference type="PANTHER" id="PTHR43157:SF31">
    <property type="entry name" value="PHOSPHATIDYLINOSITOL-GLYCAN BIOSYNTHESIS CLASS F PROTEIN"/>
    <property type="match status" value="1"/>
</dbReference>
<dbReference type="Pfam" id="PF00106">
    <property type="entry name" value="adh_short"/>
    <property type="match status" value="1"/>
</dbReference>
<dbReference type="AlphaFoldDB" id="A0AAD5VCX3"/>
<reference evidence="2" key="1">
    <citation type="submission" date="2022-07" db="EMBL/GenBank/DDBJ databases">
        <title>Genome Sequence of Physisporinus lineatus.</title>
        <authorList>
            <person name="Buettner E."/>
        </authorList>
    </citation>
    <scope>NUCLEOTIDE SEQUENCE</scope>
    <source>
        <strain evidence="2">VT162</strain>
    </source>
</reference>
<evidence type="ECO:0000256" key="1">
    <source>
        <dbReference type="ARBA" id="ARBA00023002"/>
    </source>
</evidence>
<protein>
    <recommendedName>
        <fullName evidence="4">NAD-P-binding protein</fullName>
    </recommendedName>
</protein>
<dbReference type="EMBL" id="JANAWD010000002">
    <property type="protein sequence ID" value="KAJ3492197.1"/>
    <property type="molecule type" value="Genomic_DNA"/>
</dbReference>
<dbReference type="PRINTS" id="PR00081">
    <property type="entry name" value="GDHRDH"/>
</dbReference>
<evidence type="ECO:0000313" key="2">
    <source>
        <dbReference type="EMBL" id="KAJ3492197.1"/>
    </source>
</evidence>
<dbReference type="InterPro" id="IPR036291">
    <property type="entry name" value="NAD(P)-bd_dom_sf"/>
</dbReference>
<dbReference type="Proteomes" id="UP001212997">
    <property type="component" value="Unassembled WGS sequence"/>
</dbReference>
<organism evidence="2 3">
    <name type="scientific">Meripilus lineatus</name>
    <dbReference type="NCBI Taxonomy" id="2056292"/>
    <lineage>
        <taxon>Eukaryota</taxon>
        <taxon>Fungi</taxon>
        <taxon>Dikarya</taxon>
        <taxon>Basidiomycota</taxon>
        <taxon>Agaricomycotina</taxon>
        <taxon>Agaricomycetes</taxon>
        <taxon>Polyporales</taxon>
        <taxon>Meripilaceae</taxon>
        <taxon>Meripilus</taxon>
    </lineage>
</organism>
<evidence type="ECO:0008006" key="4">
    <source>
        <dbReference type="Google" id="ProtNLM"/>
    </source>
</evidence>
<comment type="caution">
    <text evidence="2">The sequence shown here is derived from an EMBL/GenBank/DDBJ whole genome shotgun (WGS) entry which is preliminary data.</text>
</comment>
<name>A0AAD5VCX3_9APHY</name>
<proteinExistence type="predicted"/>
<evidence type="ECO:0000313" key="3">
    <source>
        <dbReference type="Proteomes" id="UP001212997"/>
    </source>
</evidence>
<keyword evidence="1" id="KW-0560">Oxidoreductase</keyword>
<keyword evidence="3" id="KW-1185">Reference proteome</keyword>
<dbReference type="SUPFAM" id="SSF51735">
    <property type="entry name" value="NAD(P)-binding Rossmann-fold domains"/>
    <property type="match status" value="1"/>
</dbReference>
<sequence>MGTAFSKKFNSETDIGDLSGKVIIVTGGNSGIGYATIQQLARRGAKVYMAARNEEKAQVAIRGLKQEGLGPGNGEVSWLKLDLSDPRKAKAAAEEFKQLEGRLDVLEFSEFIHMRYSVIGPFVFTMSLLPLMEATAKEPGSDVRIVNLSSEAIRSIGSGIRFRNREDFNDEHAKSWTPAFARYARTKIAIVLFTKELQRRLNKEDPNIIVLCLHPGTVNTEGTRAYSTRVGGTLGTFYCWISETFFTTPTNGATNTVFAAAAPAVRADVEKYKGAYLMPTGIITSPGKVGLDTDLAKELWGALVSILKERGVEI</sequence>
<accession>A0AAD5VCX3</accession>
<dbReference type="Gene3D" id="3.40.50.720">
    <property type="entry name" value="NAD(P)-binding Rossmann-like Domain"/>
    <property type="match status" value="2"/>
</dbReference>
<dbReference type="GO" id="GO:0016491">
    <property type="term" value="F:oxidoreductase activity"/>
    <property type="evidence" value="ECO:0007669"/>
    <property type="project" value="UniProtKB-KW"/>
</dbReference>
<dbReference type="PANTHER" id="PTHR43157">
    <property type="entry name" value="PHOSPHATIDYLINOSITOL-GLYCAN BIOSYNTHESIS CLASS F PROTEIN-RELATED"/>
    <property type="match status" value="1"/>
</dbReference>